<evidence type="ECO:0000313" key="5">
    <source>
        <dbReference type="EMBL" id="CAD8619857.1"/>
    </source>
</evidence>
<dbReference type="SMART" id="SM00967">
    <property type="entry name" value="SpoU_sub_bind"/>
    <property type="match status" value="1"/>
</dbReference>
<feature type="domain" description="RNA 2-O ribose methyltransferase substrate binding" evidence="4">
    <location>
        <begin position="60"/>
        <end position="138"/>
    </location>
</feature>
<reference evidence="5" key="1">
    <citation type="submission" date="2021-01" db="EMBL/GenBank/DDBJ databases">
        <authorList>
            <person name="Corre E."/>
            <person name="Pelletier E."/>
            <person name="Niang G."/>
            <person name="Scheremetjew M."/>
            <person name="Finn R."/>
            <person name="Kale V."/>
            <person name="Holt S."/>
            <person name="Cochrane G."/>
            <person name="Meng A."/>
            <person name="Brown T."/>
            <person name="Cohen L."/>
        </authorList>
    </citation>
    <scope>NUCLEOTIDE SEQUENCE</scope>
    <source>
        <strain evidence="5">PLY182g</strain>
    </source>
</reference>
<dbReference type="PANTHER" id="PTHR43191:SF2">
    <property type="entry name" value="RRNA METHYLTRANSFERASE 3, MITOCHONDRIAL"/>
    <property type="match status" value="1"/>
</dbReference>
<dbReference type="GO" id="GO:0032259">
    <property type="term" value="P:methylation"/>
    <property type="evidence" value="ECO:0007669"/>
    <property type="project" value="UniProtKB-KW"/>
</dbReference>
<dbReference type="GO" id="GO:0006396">
    <property type="term" value="P:RNA processing"/>
    <property type="evidence" value="ECO:0007669"/>
    <property type="project" value="InterPro"/>
</dbReference>
<gene>
    <name evidence="5" type="ORF">CPEL01642_LOCUS23238</name>
</gene>
<proteinExistence type="inferred from homology"/>
<dbReference type="Gene3D" id="3.30.1330.30">
    <property type="match status" value="1"/>
</dbReference>
<dbReference type="CDD" id="cd18095">
    <property type="entry name" value="SpoU-like_rRNA-MTase"/>
    <property type="match status" value="1"/>
</dbReference>
<dbReference type="GO" id="GO:0003723">
    <property type="term" value="F:RNA binding"/>
    <property type="evidence" value="ECO:0007669"/>
    <property type="project" value="InterPro"/>
</dbReference>
<keyword evidence="3" id="KW-0808">Transferase</keyword>
<dbReference type="InterPro" id="IPR029028">
    <property type="entry name" value="Alpha/beta_knot_MTases"/>
</dbReference>
<dbReference type="AlphaFoldDB" id="A0A7S0LQQ5"/>
<evidence type="ECO:0000256" key="3">
    <source>
        <dbReference type="ARBA" id="ARBA00022679"/>
    </source>
</evidence>
<dbReference type="InterPro" id="IPR051259">
    <property type="entry name" value="rRNA_Methyltransferase"/>
</dbReference>
<organism evidence="5">
    <name type="scientific">Coccolithus braarudii</name>
    <dbReference type="NCBI Taxonomy" id="221442"/>
    <lineage>
        <taxon>Eukaryota</taxon>
        <taxon>Haptista</taxon>
        <taxon>Haptophyta</taxon>
        <taxon>Prymnesiophyceae</taxon>
        <taxon>Coccolithales</taxon>
        <taxon>Coccolithaceae</taxon>
        <taxon>Coccolithus</taxon>
    </lineage>
</organism>
<dbReference type="SUPFAM" id="SSF75217">
    <property type="entry name" value="alpha/beta knot"/>
    <property type="match status" value="1"/>
</dbReference>
<sequence length="296" mass="31716">MLHRHTITSASEAALLATVGDDAAYIFATAQRLSSTSNPRIKLLRKLQAKRARDKSGLMILEGHRLLTDALDAGYSADFVLLSEEALHAPEGARLARSLREVLRAEQLAIAPQSLIAELSDTQTPQGVVGMLQQPRLALPESPSFVLVLDRISDPGNLGTLLRSAAGAGVESALLLSGCTDPWGLKALRAGMGAQLRLPLVEVRGYAEAAGMLRRWGCHGVAADARGETDYWAVDWRQPSALVVGSEAHGLAEEVLSDVDTQLCRIPLANGVESLNAAIAGSVMMYEVGRQRRQLR</sequence>
<dbReference type="SUPFAM" id="SSF55315">
    <property type="entry name" value="L30e-like"/>
    <property type="match status" value="1"/>
</dbReference>
<keyword evidence="2" id="KW-0489">Methyltransferase</keyword>
<dbReference type="Pfam" id="PF22435">
    <property type="entry name" value="MRM3-like_sub_bind"/>
    <property type="match status" value="1"/>
</dbReference>
<protein>
    <recommendedName>
        <fullName evidence="4">RNA 2-O ribose methyltransferase substrate binding domain-containing protein</fullName>
    </recommendedName>
</protein>
<dbReference type="GO" id="GO:0005737">
    <property type="term" value="C:cytoplasm"/>
    <property type="evidence" value="ECO:0007669"/>
    <property type="project" value="UniProtKB-ARBA"/>
</dbReference>
<dbReference type="InterPro" id="IPR029064">
    <property type="entry name" value="Ribosomal_eL30-like_sf"/>
</dbReference>
<dbReference type="InterPro" id="IPR053888">
    <property type="entry name" value="MRM3-like_sub_bind"/>
</dbReference>
<dbReference type="Pfam" id="PF00588">
    <property type="entry name" value="SpoU_methylase"/>
    <property type="match status" value="1"/>
</dbReference>
<dbReference type="GO" id="GO:0008173">
    <property type="term" value="F:RNA methyltransferase activity"/>
    <property type="evidence" value="ECO:0007669"/>
    <property type="project" value="InterPro"/>
</dbReference>
<comment type="similarity">
    <text evidence="1">Belongs to the class IV-like SAM-binding methyltransferase superfamily. RNA methyltransferase TrmH family.</text>
</comment>
<dbReference type="PANTHER" id="PTHR43191">
    <property type="entry name" value="RRNA METHYLTRANSFERASE 3"/>
    <property type="match status" value="1"/>
</dbReference>
<dbReference type="InterPro" id="IPR001537">
    <property type="entry name" value="SpoU_MeTrfase"/>
</dbReference>
<dbReference type="EMBL" id="HBEY01048378">
    <property type="protein sequence ID" value="CAD8619857.1"/>
    <property type="molecule type" value="Transcribed_RNA"/>
</dbReference>
<dbReference type="InterPro" id="IPR029026">
    <property type="entry name" value="tRNA_m1G_MTases_N"/>
</dbReference>
<name>A0A7S0LQQ5_9EUKA</name>
<evidence type="ECO:0000259" key="4">
    <source>
        <dbReference type="SMART" id="SM00967"/>
    </source>
</evidence>
<accession>A0A7S0LQQ5</accession>
<evidence type="ECO:0000256" key="1">
    <source>
        <dbReference type="ARBA" id="ARBA00007228"/>
    </source>
</evidence>
<evidence type="ECO:0000256" key="2">
    <source>
        <dbReference type="ARBA" id="ARBA00022603"/>
    </source>
</evidence>
<dbReference type="InterPro" id="IPR013123">
    <property type="entry name" value="SpoU_subst-bd"/>
</dbReference>
<dbReference type="Gene3D" id="3.40.1280.10">
    <property type="match status" value="1"/>
</dbReference>